<keyword evidence="9" id="KW-0636">Prenylation</keyword>
<keyword evidence="6" id="KW-0342">GTP-binding</keyword>
<evidence type="ECO:0000256" key="8">
    <source>
        <dbReference type="ARBA" id="ARBA00023288"/>
    </source>
</evidence>
<dbReference type="InterPro" id="IPR005225">
    <property type="entry name" value="Small_GTP-bd"/>
</dbReference>
<evidence type="ECO:0000256" key="4">
    <source>
        <dbReference type="ARBA" id="ARBA00022741"/>
    </source>
</evidence>
<dbReference type="SUPFAM" id="SSF52540">
    <property type="entry name" value="P-loop containing nucleoside triphosphate hydrolases"/>
    <property type="match status" value="1"/>
</dbReference>
<dbReference type="CDD" id="cd04123">
    <property type="entry name" value="Rab21"/>
    <property type="match status" value="1"/>
</dbReference>
<keyword evidence="7" id="KW-0472">Membrane</keyword>
<keyword evidence="8" id="KW-0449">Lipoprotein</keyword>
<dbReference type="PANTHER" id="PTHR47978">
    <property type="match status" value="1"/>
</dbReference>
<evidence type="ECO:0000256" key="2">
    <source>
        <dbReference type="ARBA" id="ARBA00014900"/>
    </source>
</evidence>
<dbReference type="InterPro" id="IPR041833">
    <property type="entry name" value="Rab21"/>
</dbReference>
<dbReference type="Pfam" id="PF00071">
    <property type="entry name" value="Ras"/>
    <property type="match status" value="1"/>
</dbReference>
<evidence type="ECO:0000256" key="9">
    <source>
        <dbReference type="ARBA" id="ARBA00023289"/>
    </source>
</evidence>
<dbReference type="PRINTS" id="PR00449">
    <property type="entry name" value="RASTRNSFRMNG"/>
</dbReference>
<evidence type="ECO:0000256" key="6">
    <source>
        <dbReference type="ARBA" id="ARBA00023134"/>
    </source>
</evidence>
<name>A0ABP1A939_9BRYO</name>
<protein>
    <recommendedName>
        <fullName evidence="2">Ras-related protein Rab-21</fullName>
    </recommendedName>
</protein>
<evidence type="ECO:0000256" key="1">
    <source>
        <dbReference type="ARBA" id="ARBA00006270"/>
    </source>
</evidence>
<dbReference type="EMBL" id="OZ023711">
    <property type="protein sequence ID" value="CAK9859058.1"/>
    <property type="molecule type" value="Genomic_DNA"/>
</dbReference>
<dbReference type="NCBIfam" id="TIGR00231">
    <property type="entry name" value="small_GTP"/>
    <property type="match status" value="1"/>
</dbReference>
<dbReference type="SMART" id="SM00175">
    <property type="entry name" value="RAB"/>
    <property type="match status" value="1"/>
</dbReference>
<keyword evidence="5" id="KW-0653">Protein transport</keyword>
<dbReference type="PROSITE" id="PS51420">
    <property type="entry name" value="RHO"/>
    <property type="match status" value="1"/>
</dbReference>
<dbReference type="SMART" id="SM00176">
    <property type="entry name" value="RAN"/>
    <property type="match status" value="1"/>
</dbReference>
<dbReference type="InterPro" id="IPR027417">
    <property type="entry name" value="P-loop_NTPase"/>
</dbReference>
<evidence type="ECO:0000313" key="12">
    <source>
        <dbReference type="Proteomes" id="UP001497522"/>
    </source>
</evidence>
<evidence type="ECO:0000313" key="11">
    <source>
        <dbReference type="EMBL" id="CAK9859058.1"/>
    </source>
</evidence>
<dbReference type="SMART" id="SM00173">
    <property type="entry name" value="RAS"/>
    <property type="match status" value="1"/>
</dbReference>
<evidence type="ECO:0000256" key="7">
    <source>
        <dbReference type="ARBA" id="ARBA00023136"/>
    </source>
</evidence>
<dbReference type="PROSITE" id="PS51419">
    <property type="entry name" value="RAB"/>
    <property type="match status" value="1"/>
</dbReference>
<keyword evidence="3" id="KW-0813">Transport</keyword>
<evidence type="ECO:0000256" key="5">
    <source>
        <dbReference type="ARBA" id="ARBA00022927"/>
    </source>
</evidence>
<organism evidence="11 12">
    <name type="scientific">Sphagnum jensenii</name>
    <dbReference type="NCBI Taxonomy" id="128206"/>
    <lineage>
        <taxon>Eukaryota</taxon>
        <taxon>Viridiplantae</taxon>
        <taxon>Streptophyta</taxon>
        <taxon>Embryophyta</taxon>
        <taxon>Bryophyta</taxon>
        <taxon>Sphagnophytina</taxon>
        <taxon>Sphagnopsida</taxon>
        <taxon>Sphagnales</taxon>
        <taxon>Sphagnaceae</taxon>
        <taxon>Sphagnum</taxon>
    </lineage>
</organism>
<comment type="subcellular location">
    <subcellularLocation>
        <location evidence="10">Endomembrane system</location>
        <topology evidence="10">Lipid-anchor</topology>
    </subcellularLocation>
</comment>
<keyword evidence="4" id="KW-0547">Nucleotide-binding</keyword>
<gene>
    <name evidence="11" type="ORF">CSSPJE1EN2_LOCUS2053</name>
</gene>
<dbReference type="Gene3D" id="3.40.50.300">
    <property type="entry name" value="P-loop containing nucleotide triphosphate hydrolases"/>
    <property type="match status" value="1"/>
</dbReference>
<sequence length="207" mass="22896">MRSNSSMIKLVLLGDGRVGKTSLVLRYVDNVFSDKQVATVQASYLTKRLTVDGESVTLSIWDTAGQERFHALGPIYYRDADAALLVYNLLCKDSFNRVQSWVKELRKMANKNIVLVIAGNKSDMDKMQHLNVGDAERYAESIGATHFVTSAKLNTGIDEVFLDVARRVLEQRKSLGPEPATADARRKSVIIVDKQPTDSPAASKCCS</sequence>
<dbReference type="Proteomes" id="UP001497522">
    <property type="component" value="Chromosome 10"/>
</dbReference>
<dbReference type="InterPro" id="IPR001806">
    <property type="entry name" value="Small_GTPase"/>
</dbReference>
<evidence type="ECO:0000256" key="3">
    <source>
        <dbReference type="ARBA" id="ARBA00022448"/>
    </source>
</evidence>
<dbReference type="PROSITE" id="PS51421">
    <property type="entry name" value="RAS"/>
    <property type="match status" value="1"/>
</dbReference>
<dbReference type="SMART" id="SM00174">
    <property type="entry name" value="RHO"/>
    <property type="match status" value="1"/>
</dbReference>
<keyword evidence="12" id="KW-1185">Reference proteome</keyword>
<comment type="similarity">
    <text evidence="1">Belongs to the small GTPase superfamily. Rab family.</text>
</comment>
<accession>A0ABP1A939</accession>
<reference evidence="11" key="1">
    <citation type="submission" date="2024-03" db="EMBL/GenBank/DDBJ databases">
        <authorList>
            <consortium name="ELIXIR-Norway"/>
            <consortium name="Elixir Norway"/>
        </authorList>
    </citation>
    <scope>NUCLEOTIDE SEQUENCE</scope>
</reference>
<proteinExistence type="inferred from homology"/>
<evidence type="ECO:0000256" key="10">
    <source>
        <dbReference type="ARBA" id="ARBA00037868"/>
    </source>
</evidence>